<evidence type="ECO:0000259" key="1">
    <source>
        <dbReference type="Pfam" id="PF11127"/>
    </source>
</evidence>
<gene>
    <name evidence="2" type="ORF">SAMN05518684_12919</name>
</gene>
<evidence type="ECO:0000313" key="2">
    <source>
        <dbReference type="EMBL" id="SES42514.1"/>
    </source>
</evidence>
<dbReference type="Proteomes" id="UP000198571">
    <property type="component" value="Unassembled WGS sequence"/>
</dbReference>
<reference evidence="3" key="1">
    <citation type="submission" date="2016-10" db="EMBL/GenBank/DDBJ databases">
        <authorList>
            <person name="Varghese N."/>
            <person name="Submissions S."/>
        </authorList>
    </citation>
    <scope>NUCLEOTIDE SEQUENCE [LARGE SCALE GENOMIC DNA]</scope>
    <source>
        <strain evidence="3">S9</strain>
    </source>
</reference>
<protein>
    <recommendedName>
        <fullName evidence="1">Inner membrane protein YgaP-like transmembrane domain-containing protein</fullName>
    </recommendedName>
</protein>
<name>A0A1H9X8R4_9BACI</name>
<sequence>MADLPATNKRVKKHTKEEINLEVKEQIQQNVDYYKNKSPEEISGRLEELDQEWDTERVLEANAASLVIAGSILGATVSRKWNILPGIVGGFLLQHALQGWCPPLSVIRRAGVRTEAEIQEEKNALKELRGDFH</sequence>
<keyword evidence="3" id="KW-1185">Reference proteome</keyword>
<organism evidence="2 3">
    <name type="scientific">Salipaludibacillus aurantiacus</name>
    <dbReference type="NCBI Taxonomy" id="1601833"/>
    <lineage>
        <taxon>Bacteria</taxon>
        <taxon>Bacillati</taxon>
        <taxon>Bacillota</taxon>
        <taxon>Bacilli</taxon>
        <taxon>Bacillales</taxon>
        <taxon>Bacillaceae</taxon>
    </lineage>
</organism>
<evidence type="ECO:0000313" key="3">
    <source>
        <dbReference type="Proteomes" id="UP000198571"/>
    </source>
</evidence>
<dbReference type="RefSeq" id="WP_177174460.1">
    <property type="nucleotide sequence ID" value="NZ_FOGT01000029.1"/>
</dbReference>
<dbReference type="STRING" id="1601833.SAMN05518684_12919"/>
<dbReference type="Gene3D" id="6.10.140.1340">
    <property type="match status" value="1"/>
</dbReference>
<dbReference type="InterPro" id="IPR021309">
    <property type="entry name" value="YgaP-like_TM"/>
</dbReference>
<feature type="domain" description="Inner membrane protein YgaP-like transmembrane" evidence="1">
    <location>
        <begin position="55"/>
        <end position="108"/>
    </location>
</feature>
<accession>A0A1H9X8R4</accession>
<dbReference type="Pfam" id="PF11127">
    <property type="entry name" value="YgaP-like_TM"/>
    <property type="match status" value="1"/>
</dbReference>
<dbReference type="AlphaFoldDB" id="A0A1H9X8R4"/>
<proteinExistence type="predicted"/>
<dbReference type="EMBL" id="FOGT01000029">
    <property type="protein sequence ID" value="SES42514.1"/>
    <property type="molecule type" value="Genomic_DNA"/>
</dbReference>